<dbReference type="EMBL" id="JACEFF010000730">
    <property type="protein sequence ID" value="KAH9632061.1"/>
    <property type="molecule type" value="Genomic_DNA"/>
</dbReference>
<protein>
    <submittedName>
        <fullName evidence="3">Uncharacterized protein</fullName>
    </submittedName>
</protein>
<dbReference type="InterPro" id="IPR038904">
    <property type="entry name" value="BRAT1"/>
</dbReference>
<gene>
    <name evidence="3" type="ORF">HF086_015265</name>
</gene>
<dbReference type="PANTHER" id="PTHR21331">
    <property type="entry name" value="BRCA1-ASSOCIATED ATM ACTIVATOR 1"/>
    <property type="match status" value="1"/>
</dbReference>
<organism evidence="3 4">
    <name type="scientific">Spodoptera exigua</name>
    <name type="common">Beet armyworm</name>
    <name type="synonym">Noctua fulgens</name>
    <dbReference type="NCBI Taxonomy" id="7107"/>
    <lineage>
        <taxon>Eukaryota</taxon>
        <taxon>Metazoa</taxon>
        <taxon>Ecdysozoa</taxon>
        <taxon>Arthropoda</taxon>
        <taxon>Hexapoda</taxon>
        <taxon>Insecta</taxon>
        <taxon>Pterygota</taxon>
        <taxon>Neoptera</taxon>
        <taxon>Endopterygota</taxon>
        <taxon>Lepidoptera</taxon>
        <taxon>Glossata</taxon>
        <taxon>Ditrysia</taxon>
        <taxon>Noctuoidea</taxon>
        <taxon>Noctuidae</taxon>
        <taxon>Amphipyrinae</taxon>
        <taxon>Spodoptera</taxon>
    </lineage>
</organism>
<proteinExistence type="predicted"/>
<sequence length="968" mass="112948">MEVSKYLKKFKLLLEYVFEGKVVLNENTTEKLLKLLEDRSDNSEWRTIFYILPYHHRLIRTYLIFNSLESIHNATTSVKIFLFEIVTILFKNELQFAKIHGSIFTCILANLSTKNRGLNLASIKLATVQITHLSGLKLLLEHKVWQYILNDNTHRAPIKIANASYNFITKLILELNEYEMETELSEVLDYIVKPIISSSYHTLKIIDNETDTILSEKIYSYMYALLNVLKAMEDFPVNHVVQMLRSCFLVERSIFVIWKVTRYPALLKLSNDIIFVFYYSSHRHNLFNGKTQEFCNELVVFHHNSVQRCIKKREISVLVDYCIKCNIFWSKFEKTYKDKISFPLYFERNGIKFLASDQVFVFLVQPLLMCANEIKPGRTQDEKQEFIEKFLTKIGKTLTDHIFTLCYTYKPVIETQDLTETAIWTIREMYRLKDHLTQTQAGLYFTALYHMLDIYILLDGAGGLIVNNNPIKTPNDMRLLSLVLDAIRMLLKDYNISWYENVEIASLQEGLMNLLKQDILNTKQIVQVLDLIDLCMKKFLSPNMTLLVESRQESTLTVIGAVMKTYMHHDDWENKINLNKKLMNKVLSCPELILIILSDYVYQICLQVETKYGIEYIPLQKVISENNLMIYAAKAALTDPEYYVQSTGLKCLASATKIDSIWKEVLIDNPHIYFTWNTQEPVINQCYLQFQFQLVYILRNNPEGMVRKEATKVLTSAYKNQKLLPTFQSTLYEVMISAALDDLHWEVQLAALQFFKHEIANQLSQRGMIDGKFPSVTFSKEKRKIITLNDKEILRQLTAIMHALSSIGCLTVLYECMNEMHHLEVMEQAYIMATELISILDQYKFVRIVDNALTYPMNSKNDDHDEEMALDLTIANNADAREKVIDSIVNTNQSELIMILHDNSFQTKSNEMEEDYSLCVQRKEIIHPNKFLETFKGTNFRAIIKEKKKWNSDVNHNLDGLLDEILDI</sequence>
<evidence type="ECO:0000256" key="2">
    <source>
        <dbReference type="ARBA" id="ARBA00022490"/>
    </source>
</evidence>
<dbReference type="GO" id="GO:0005634">
    <property type="term" value="C:nucleus"/>
    <property type="evidence" value="ECO:0007669"/>
    <property type="project" value="TreeGrafter"/>
</dbReference>
<dbReference type="PANTHER" id="PTHR21331:SF2">
    <property type="entry name" value="BRCA1-ASSOCIATED ATM ACTIVATOR 1"/>
    <property type="match status" value="1"/>
</dbReference>
<name>A0A922M8R8_SPOEX</name>
<keyword evidence="2" id="KW-0963">Cytoplasm</keyword>
<dbReference type="AlphaFoldDB" id="A0A922M8R8"/>
<evidence type="ECO:0000256" key="1">
    <source>
        <dbReference type="ARBA" id="ARBA00004496"/>
    </source>
</evidence>
<dbReference type="GO" id="GO:0005737">
    <property type="term" value="C:cytoplasm"/>
    <property type="evidence" value="ECO:0007669"/>
    <property type="project" value="UniProtKB-SubCell"/>
</dbReference>
<evidence type="ECO:0000313" key="4">
    <source>
        <dbReference type="Proteomes" id="UP000814243"/>
    </source>
</evidence>
<dbReference type="GO" id="GO:0008283">
    <property type="term" value="P:cell population proliferation"/>
    <property type="evidence" value="ECO:0007669"/>
    <property type="project" value="InterPro"/>
</dbReference>
<accession>A0A922M8R8</accession>
<dbReference type="GO" id="GO:0006974">
    <property type="term" value="P:DNA damage response"/>
    <property type="evidence" value="ECO:0007669"/>
    <property type="project" value="InterPro"/>
</dbReference>
<comment type="subcellular location">
    <subcellularLocation>
        <location evidence="1">Cytoplasm</location>
    </subcellularLocation>
</comment>
<evidence type="ECO:0000313" key="3">
    <source>
        <dbReference type="EMBL" id="KAH9632061.1"/>
    </source>
</evidence>
<reference evidence="3" key="1">
    <citation type="journal article" date="2021" name="G3 (Bethesda)">
        <title>Genome and transcriptome analysis of the beet armyworm Spodoptera exigua reveals targets for pest control. .</title>
        <authorList>
            <person name="Simon S."/>
            <person name="Breeschoten T."/>
            <person name="Jansen H.J."/>
            <person name="Dirks R.P."/>
            <person name="Schranz M.E."/>
            <person name="Ros V.I.D."/>
        </authorList>
    </citation>
    <scope>NUCLEOTIDE SEQUENCE</scope>
    <source>
        <strain evidence="3">TB_SE_WUR_2020</strain>
    </source>
</reference>
<comment type="caution">
    <text evidence="3">The sequence shown here is derived from an EMBL/GenBank/DDBJ whole genome shotgun (WGS) entry which is preliminary data.</text>
</comment>
<dbReference type="Proteomes" id="UP000814243">
    <property type="component" value="Unassembled WGS sequence"/>
</dbReference>